<comment type="cofactor">
    <cofactor evidence="1">
        <name>a divalent metal cation</name>
        <dbReference type="ChEBI" id="CHEBI:60240"/>
    </cofactor>
</comment>
<evidence type="ECO:0000259" key="4">
    <source>
        <dbReference type="Pfam" id="PF13613"/>
    </source>
</evidence>
<gene>
    <name evidence="5" type="ORF">AB0A76_33045</name>
</gene>
<comment type="caution">
    <text evidence="5">The sequence shown here is derived from an EMBL/GenBank/DDBJ whole genome shotgun (WGS) entry which is preliminary data.</text>
</comment>
<evidence type="ECO:0000256" key="1">
    <source>
        <dbReference type="ARBA" id="ARBA00001968"/>
    </source>
</evidence>
<dbReference type="EMBL" id="JBEZAM010000089">
    <property type="protein sequence ID" value="MEU7297968.1"/>
    <property type="molecule type" value="Genomic_DNA"/>
</dbReference>
<protein>
    <submittedName>
        <fullName evidence="5">Transposase family protein</fullName>
    </submittedName>
</protein>
<dbReference type="InterPro" id="IPR027805">
    <property type="entry name" value="Transposase_HTH_dom"/>
</dbReference>
<dbReference type="Pfam" id="PF13613">
    <property type="entry name" value="HTH_Tnp_4"/>
    <property type="match status" value="1"/>
</dbReference>
<accession>A0ABV3D7U1</accession>
<evidence type="ECO:0000256" key="2">
    <source>
        <dbReference type="ARBA" id="ARBA00022723"/>
    </source>
</evidence>
<feature type="domain" description="Transposase Helix-turn-helix" evidence="4">
    <location>
        <begin position="21"/>
        <end position="55"/>
    </location>
</feature>
<evidence type="ECO:0000259" key="3">
    <source>
        <dbReference type="Pfam" id="PF13359"/>
    </source>
</evidence>
<evidence type="ECO:0000313" key="6">
    <source>
        <dbReference type="Proteomes" id="UP001551210"/>
    </source>
</evidence>
<reference evidence="5 6" key="1">
    <citation type="submission" date="2024-06" db="EMBL/GenBank/DDBJ databases">
        <title>The Natural Products Discovery Center: Release of the First 8490 Sequenced Strains for Exploring Actinobacteria Biosynthetic Diversity.</title>
        <authorList>
            <person name="Kalkreuter E."/>
            <person name="Kautsar S.A."/>
            <person name="Yang D."/>
            <person name="Bader C.D."/>
            <person name="Teijaro C.N."/>
            <person name="Fluegel L."/>
            <person name="Davis C.M."/>
            <person name="Simpson J.R."/>
            <person name="Lauterbach L."/>
            <person name="Steele A.D."/>
            <person name="Gui C."/>
            <person name="Meng S."/>
            <person name="Li G."/>
            <person name="Viehrig K."/>
            <person name="Ye F."/>
            <person name="Su P."/>
            <person name="Kiefer A.F."/>
            <person name="Nichols A."/>
            <person name="Cepeda A.J."/>
            <person name="Yan W."/>
            <person name="Fan B."/>
            <person name="Jiang Y."/>
            <person name="Adhikari A."/>
            <person name="Zheng C.-J."/>
            <person name="Schuster L."/>
            <person name="Cowan T.M."/>
            <person name="Smanski M.J."/>
            <person name="Chevrette M.G."/>
            <person name="De Carvalho L.P.S."/>
            <person name="Shen B."/>
        </authorList>
    </citation>
    <scope>NUCLEOTIDE SEQUENCE [LARGE SCALE GENOMIC DNA]</scope>
    <source>
        <strain evidence="5 6">NPDC045705</strain>
    </source>
</reference>
<dbReference type="RefSeq" id="WP_359216249.1">
    <property type="nucleotide sequence ID" value="NZ_JBEZAM010000089.1"/>
</dbReference>
<name>A0ABV3D7U1_STREX</name>
<dbReference type="InterPro" id="IPR027806">
    <property type="entry name" value="HARBI1_dom"/>
</dbReference>
<proteinExistence type="predicted"/>
<evidence type="ECO:0000313" key="5">
    <source>
        <dbReference type="EMBL" id="MEU7297968.1"/>
    </source>
</evidence>
<feature type="domain" description="DDE Tnp4" evidence="3">
    <location>
        <begin position="82"/>
        <end position="240"/>
    </location>
</feature>
<keyword evidence="6" id="KW-1185">Reference proteome</keyword>
<dbReference type="Proteomes" id="UP001551210">
    <property type="component" value="Unassembled WGS sequence"/>
</dbReference>
<sequence length="257" mass="28268">MRSTGSCSSTGFWPPSSISVTGATHDVLACWFGVDRSTITRAIGEIRPLLAERGCTISPGVRLRTLAEVIDHLGASGQTGIIDGTEIRVRRPATGRKDRDRFISGKNKQNAVKTMVLTDQNGRVLLCSPARPGSCADITHARQLGLAKLLADGPALEILADAGYQGLAAQTGGRVLTPPHRKFKKDAPDWYEEMHERQRKAHSSRRIRVEHGIAHLKNWRALARHLGRREHMSDTVQAVADLLSHQQTADLDPERER</sequence>
<organism evidence="5 6">
    <name type="scientific">Streptomyces exfoliatus</name>
    <name type="common">Streptomyces hydrogenans</name>
    <dbReference type="NCBI Taxonomy" id="1905"/>
    <lineage>
        <taxon>Bacteria</taxon>
        <taxon>Bacillati</taxon>
        <taxon>Actinomycetota</taxon>
        <taxon>Actinomycetes</taxon>
        <taxon>Kitasatosporales</taxon>
        <taxon>Streptomycetaceae</taxon>
        <taxon>Streptomyces</taxon>
    </lineage>
</organism>
<dbReference type="Pfam" id="PF13359">
    <property type="entry name" value="DDE_Tnp_4"/>
    <property type="match status" value="1"/>
</dbReference>
<keyword evidence="2" id="KW-0479">Metal-binding</keyword>